<keyword evidence="2" id="KW-0677">Repeat</keyword>
<evidence type="ECO:0000259" key="8">
    <source>
        <dbReference type="Pfam" id="PF25064"/>
    </source>
</evidence>
<dbReference type="SUPFAM" id="SSF48452">
    <property type="entry name" value="TPR-like"/>
    <property type="match status" value="3"/>
</dbReference>
<keyword evidence="11" id="KW-1185">Reference proteome</keyword>
<dbReference type="InterPro" id="IPR040364">
    <property type="entry name" value="TTC21A/TTC21B"/>
</dbReference>
<dbReference type="InterPro" id="IPR056835">
    <property type="entry name" value="ARM_TT21_5th"/>
</dbReference>
<dbReference type="GO" id="GO:0030991">
    <property type="term" value="C:intraciliary transport particle A"/>
    <property type="evidence" value="ECO:0007669"/>
    <property type="project" value="TreeGrafter"/>
</dbReference>
<feature type="domain" description="Tetratricopeptide repeat protein 21A/21B N-terminal ARM repeat" evidence="6">
    <location>
        <begin position="16"/>
        <end position="235"/>
    </location>
</feature>
<name>A0AAW2YXN4_9EUKA</name>
<dbReference type="GO" id="GO:0035721">
    <property type="term" value="P:intraciliary retrograde transport"/>
    <property type="evidence" value="ECO:0007669"/>
    <property type="project" value="TreeGrafter"/>
</dbReference>
<evidence type="ECO:0000313" key="11">
    <source>
        <dbReference type="Proteomes" id="UP001431209"/>
    </source>
</evidence>
<evidence type="ECO:0000256" key="1">
    <source>
        <dbReference type="ARBA" id="ARBA00010935"/>
    </source>
</evidence>
<dbReference type="InterPro" id="IPR019734">
    <property type="entry name" value="TPR_rpt"/>
</dbReference>
<evidence type="ECO:0000259" key="7">
    <source>
        <dbReference type="Pfam" id="PF25063"/>
    </source>
</evidence>
<keyword evidence="3 4" id="KW-0802">TPR repeat</keyword>
<evidence type="ECO:0000259" key="6">
    <source>
        <dbReference type="Pfam" id="PF25062"/>
    </source>
</evidence>
<feature type="repeat" description="TPR" evidence="4">
    <location>
        <begin position="763"/>
        <end position="796"/>
    </location>
</feature>
<dbReference type="Pfam" id="PF25064">
    <property type="entry name" value="ARM_TT21_5th"/>
    <property type="match status" value="1"/>
</dbReference>
<dbReference type="Proteomes" id="UP001431209">
    <property type="component" value="Unassembled WGS sequence"/>
</dbReference>
<evidence type="ECO:0000259" key="5">
    <source>
        <dbReference type="Pfam" id="PF25060"/>
    </source>
</evidence>
<dbReference type="Pfam" id="PF25068">
    <property type="entry name" value="ARM_TT21_4th"/>
    <property type="match status" value="1"/>
</dbReference>
<dbReference type="Gene3D" id="1.25.40.10">
    <property type="entry name" value="Tetratricopeptide repeat domain"/>
    <property type="match status" value="5"/>
</dbReference>
<dbReference type="Pfam" id="PF25062">
    <property type="entry name" value="ARM_TT21_N"/>
    <property type="match status" value="1"/>
</dbReference>
<dbReference type="InterPro" id="IPR056832">
    <property type="entry name" value="ARM_TT21_2nd"/>
</dbReference>
<protein>
    <submittedName>
        <fullName evidence="10">Tetratricopeptide repeat protein</fullName>
    </submittedName>
</protein>
<dbReference type="GO" id="GO:0061512">
    <property type="term" value="P:protein localization to cilium"/>
    <property type="evidence" value="ECO:0007669"/>
    <property type="project" value="TreeGrafter"/>
</dbReference>
<dbReference type="InterPro" id="IPR056833">
    <property type="entry name" value="ARM_TT21_N"/>
</dbReference>
<feature type="domain" description="Tetratricopeptide repeat protein 21A/21B C-terminal ARM" evidence="7">
    <location>
        <begin position="1131"/>
        <end position="1330"/>
    </location>
</feature>
<dbReference type="InterPro" id="IPR056834">
    <property type="entry name" value="ARM_TT21_C"/>
</dbReference>
<dbReference type="InterPro" id="IPR056836">
    <property type="entry name" value="ARM_TT21_4th"/>
</dbReference>
<feature type="domain" description="Tetratricopeptide repeat protein 21A/21B fourth ARM" evidence="9">
    <location>
        <begin position="765"/>
        <end position="909"/>
    </location>
</feature>
<accession>A0AAW2YXN4</accession>
<dbReference type="Pfam" id="PF25063">
    <property type="entry name" value="ARM_TT21_C"/>
    <property type="match status" value="1"/>
</dbReference>
<dbReference type="Pfam" id="PF25060">
    <property type="entry name" value="ARM_TT21_2nd"/>
    <property type="match status" value="1"/>
</dbReference>
<comment type="similarity">
    <text evidence="1">Belongs to the TTC21 family.</text>
</comment>
<proteinExistence type="inferred from homology"/>
<evidence type="ECO:0000256" key="4">
    <source>
        <dbReference type="PROSITE-ProRule" id="PRU00339"/>
    </source>
</evidence>
<evidence type="ECO:0000256" key="2">
    <source>
        <dbReference type="ARBA" id="ARBA00022737"/>
    </source>
</evidence>
<dbReference type="SMART" id="SM00028">
    <property type="entry name" value="TPR"/>
    <property type="match status" value="14"/>
</dbReference>
<dbReference type="GO" id="GO:0005929">
    <property type="term" value="C:cilium"/>
    <property type="evidence" value="ECO:0007669"/>
    <property type="project" value="GOC"/>
</dbReference>
<evidence type="ECO:0000256" key="3">
    <source>
        <dbReference type="ARBA" id="ARBA00022803"/>
    </source>
</evidence>
<feature type="repeat" description="TPR" evidence="4">
    <location>
        <begin position="729"/>
        <end position="762"/>
    </location>
</feature>
<feature type="domain" description="Tetratricopeptide repeat protein 21A/21B fifth ARM repeats" evidence="8">
    <location>
        <begin position="956"/>
        <end position="1073"/>
    </location>
</feature>
<dbReference type="InterPro" id="IPR011990">
    <property type="entry name" value="TPR-like_helical_dom_sf"/>
</dbReference>
<organism evidence="10 11">
    <name type="scientific">Acrasis kona</name>
    <dbReference type="NCBI Taxonomy" id="1008807"/>
    <lineage>
        <taxon>Eukaryota</taxon>
        <taxon>Discoba</taxon>
        <taxon>Heterolobosea</taxon>
        <taxon>Tetramitia</taxon>
        <taxon>Eutetramitia</taxon>
        <taxon>Acrasidae</taxon>
        <taxon>Acrasis</taxon>
    </lineage>
</organism>
<dbReference type="PROSITE" id="PS50005">
    <property type="entry name" value="TPR"/>
    <property type="match status" value="3"/>
</dbReference>
<feature type="domain" description="Tetratricopeptide repeat protein 21A/21B second ARM" evidence="5">
    <location>
        <begin position="272"/>
        <end position="556"/>
    </location>
</feature>
<sequence>MNRSNVMQPADIQALINYYLRRGYYQHVIDECETYTKKFGDDPIFVFWLAFSFVMTGSVSEGVRCYMKIKDRREIQIAALAGLIHAQHKSGTDDSTQVEEWTAVLEVEAPSASDGAKLQLSLFYSLTGDLFEAKKLADEVKDAYSDKYVNKWSVKGWTKILDDENPEEVMEKALQLNQKDVEAQMGMARHLEKNKEFKGAVDCLNKIIVNSPNFVPALVEKMRLLLTMGEWEQCFESATRIINQKDDKNIDAIAHSALYYLVKDYNLEAANKHLQSLVDCVQSREPRNDQLCYKLARTFGNVSLSNPEIIQKSRRLIEMAKKSSPDTCNYFVYQGFLELQMNEKKRAEESFNTALLKDDTSLSASLGSVETLILENKFNEAVGFIDILNEVELSGLGYIDEETMEAPNDGVAELTYLNALISWRQDHDLAQTLSKLDEATRFHLRFVRDCPLTFEYYADFNPTFVMKIINEYSIHCPEEPLNINDPPNNIIIKMSSLLDKLNAIVQGVPSVQLISARVKHVARNFSAAQDIITRCLNVDPTFAEANLLSAQISLAQENFSLAQSALQKAVSNNFSISEWPSYCLLKARVFNALGEFEEALTSLNNAVRIIKSGKAKKGSYDYVLILLEKAVIHSDMGQKEEASSIIEELLEKHRGSSEEGKIIITNAKLSAKRGDSETALNILSMVRPKDANFSRAKLEMANIHLNLRGDRKSYMKCFEELLDAGSKTSATFISLGEAYMNIQEPEQAIKAFENALELDINNSELRSKIGKAMVTTHCYEEAIVYYQDALDRDPNKLVLRHDLADLYFKLKQNSNAEKVLSDGIQIIEALNQSDINNMINLVKSLLLISKARQEEGKSLADLIKARSIQKLVLQKIRASQQETLLIQKRIAANICYDLGKHYQDAQSIEYFSESLEHDSSHEPSMLALADIYIKKQDLETCQSHCYGLLRIDPEHELANMMLADIMFRRNNFDEAIEYFGKLMEKKPNNYHALVQLIKLLRRAGCLEKAETFIKNAENATLRKQTDAGLHYCNGLYQLYSQSHPRLALKEFNLCRNHPEYAEQAVVNMINIYLSPDNAGNNNTAERDDKSNDIKKFEPGSQQSNVSLENIQAAEALIETLTTIVNNNQSINKRQSEVRLCVLKCSLMLAKNADKSAMEQAVGMLTKNITEDIDSIPILMSLSSVCLAMKQPQKARSNLKRIIKLKGANEECADDFEKALLLLAEIQLSENKIEHTVELLKQALQSNESCARAWELLGLVHEKEQDYNEASISYGKAWKFTNEFDPNIGFKLAFNLLKAKKSIECIDVCHKVLASHPDYPKIRKEVLEKARVNVRS</sequence>
<dbReference type="Pfam" id="PF13181">
    <property type="entry name" value="TPR_8"/>
    <property type="match status" value="1"/>
</dbReference>
<dbReference type="PANTHER" id="PTHR14699">
    <property type="entry name" value="STI2 PROTEIN-RELATED"/>
    <property type="match status" value="1"/>
</dbReference>
<feature type="repeat" description="TPR" evidence="4">
    <location>
        <begin position="956"/>
        <end position="989"/>
    </location>
</feature>
<comment type="caution">
    <text evidence="10">The sequence shown here is derived from an EMBL/GenBank/DDBJ whole genome shotgun (WGS) entry which is preliminary data.</text>
</comment>
<dbReference type="Pfam" id="PF25058">
    <property type="entry name" value="ARM_TT21"/>
    <property type="match status" value="1"/>
</dbReference>
<gene>
    <name evidence="10" type="ORF">AKO1_012535</name>
</gene>
<dbReference type="PANTHER" id="PTHR14699:SF0">
    <property type="entry name" value="TETRATRICOPEPTIDE REPEAT PROTEIN 21 HOMOLOG"/>
    <property type="match status" value="1"/>
</dbReference>
<evidence type="ECO:0000313" key="10">
    <source>
        <dbReference type="EMBL" id="KAL0481696.1"/>
    </source>
</evidence>
<dbReference type="EMBL" id="JAOPGA020000784">
    <property type="protein sequence ID" value="KAL0481696.1"/>
    <property type="molecule type" value="Genomic_DNA"/>
</dbReference>
<dbReference type="PROSITE" id="PS50293">
    <property type="entry name" value="TPR_REGION"/>
    <property type="match status" value="1"/>
</dbReference>
<reference evidence="10 11" key="1">
    <citation type="submission" date="2024-03" db="EMBL/GenBank/DDBJ databases">
        <title>The Acrasis kona genome and developmental transcriptomes reveal deep origins of eukaryotic multicellular pathways.</title>
        <authorList>
            <person name="Sheikh S."/>
            <person name="Fu C.-J."/>
            <person name="Brown M.W."/>
            <person name="Baldauf S.L."/>
        </authorList>
    </citation>
    <scope>NUCLEOTIDE SEQUENCE [LARGE SCALE GENOMIC DNA]</scope>
    <source>
        <strain evidence="10 11">ATCC MYA-3509</strain>
    </source>
</reference>
<evidence type="ECO:0000259" key="9">
    <source>
        <dbReference type="Pfam" id="PF25068"/>
    </source>
</evidence>